<dbReference type="Proteomes" id="UP001156666">
    <property type="component" value="Unassembled WGS sequence"/>
</dbReference>
<sequence>MSFKTLNIIDKGEFEICQFNNGKASALNLELISDLGQYFSSFHEKSAKGVILNGQGSIFSVGLDMKELIGQSEAETEIFFKAFFDLTLNIVKAEFPVVSAINGHSPAGGCVLAIASDYRVMADDDKYKIGLNELPVGVMPTPAIFELYSFWIGRRRAYQNLLTGRLMDPLEAKTMGLVDELVPLDQVLETAELKMKEYLSYDYKTWCGMKSNLRLNLISTMENDHTNGHISTIDHFVKNDGKSILMKKLMELSAKRK</sequence>
<dbReference type="CDD" id="cd06558">
    <property type="entry name" value="crotonase-like"/>
    <property type="match status" value="1"/>
</dbReference>
<dbReference type="SUPFAM" id="SSF52096">
    <property type="entry name" value="ClpP/crotonase"/>
    <property type="match status" value="1"/>
</dbReference>
<evidence type="ECO:0000256" key="2">
    <source>
        <dbReference type="RuleBase" id="RU003707"/>
    </source>
</evidence>
<comment type="similarity">
    <text evidence="1 2">Belongs to the enoyl-CoA hydratase/isomerase family.</text>
</comment>
<keyword evidence="4" id="KW-1185">Reference proteome</keyword>
<evidence type="ECO:0000313" key="3">
    <source>
        <dbReference type="EMBL" id="GLR15626.1"/>
    </source>
</evidence>
<dbReference type="EMBL" id="BSOH01000001">
    <property type="protein sequence ID" value="GLR15626.1"/>
    <property type="molecule type" value="Genomic_DNA"/>
</dbReference>
<dbReference type="GO" id="GO:0003824">
    <property type="term" value="F:catalytic activity"/>
    <property type="evidence" value="ECO:0007669"/>
    <property type="project" value="InterPro"/>
</dbReference>
<accession>A0AA37WBI2</accession>
<dbReference type="AlphaFoldDB" id="A0AA37WBI2"/>
<evidence type="ECO:0000313" key="4">
    <source>
        <dbReference type="Proteomes" id="UP001156666"/>
    </source>
</evidence>
<dbReference type="PROSITE" id="PS00166">
    <property type="entry name" value="ENOYL_COA_HYDRATASE"/>
    <property type="match status" value="1"/>
</dbReference>
<gene>
    <name evidence="3" type="ORF">GCM10007940_02410</name>
</gene>
<dbReference type="Gene3D" id="3.90.226.10">
    <property type="entry name" value="2-enoyl-CoA Hydratase, Chain A, domain 1"/>
    <property type="match status" value="1"/>
</dbReference>
<comment type="caution">
    <text evidence="3">The sequence shown here is derived from an EMBL/GenBank/DDBJ whole genome shotgun (WGS) entry which is preliminary data.</text>
</comment>
<organism evidence="3 4">
    <name type="scientific">Portibacter lacus</name>
    <dbReference type="NCBI Taxonomy" id="1099794"/>
    <lineage>
        <taxon>Bacteria</taxon>
        <taxon>Pseudomonadati</taxon>
        <taxon>Bacteroidota</taxon>
        <taxon>Saprospiria</taxon>
        <taxon>Saprospirales</taxon>
        <taxon>Haliscomenobacteraceae</taxon>
        <taxon>Portibacter</taxon>
    </lineage>
</organism>
<dbReference type="InterPro" id="IPR001753">
    <property type="entry name" value="Enoyl-CoA_hydra/iso"/>
</dbReference>
<dbReference type="PANTHER" id="PTHR11941">
    <property type="entry name" value="ENOYL-COA HYDRATASE-RELATED"/>
    <property type="match status" value="1"/>
</dbReference>
<protein>
    <recommendedName>
        <fullName evidence="5">Enoyl-CoA hydratase/isomerase family protein</fullName>
    </recommendedName>
</protein>
<dbReference type="Pfam" id="PF00378">
    <property type="entry name" value="ECH_1"/>
    <property type="match status" value="1"/>
</dbReference>
<dbReference type="PANTHER" id="PTHR11941:SF45">
    <property type="entry name" value="ENOYL-COA DELTA ISOMERASE 1, MITOCHONDRIAL"/>
    <property type="match status" value="1"/>
</dbReference>
<reference evidence="3" key="1">
    <citation type="journal article" date="2014" name="Int. J. Syst. Evol. Microbiol.">
        <title>Complete genome sequence of Corynebacterium casei LMG S-19264T (=DSM 44701T), isolated from a smear-ripened cheese.</title>
        <authorList>
            <consortium name="US DOE Joint Genome Institute (JGI-PGF)"/>
            <person name="Walter F."/>
            <person name="Albersmeier A."/>
            <person name="Kalinowski J."/>
            <person name="Ruckert C."/>
        </authorList>
    </citation>
    <scope>NUCLEOTIDE SEQUENCE</scope>
    <source>
        <strain evidence="3">NBRC 108769</strain>
    </source>
</reference>
<reference evidence="3" key="2">
    <citation type="submission" date="2023-01" db="EMBL/GenBank/DDBJ databases">
        <title>Draft genome sequence of Portibacter lacus strain NBRC 108769.</title>
        <authorList>
            <person name="Sun Q."/>
            <person name="Mori K."/>
        </authorList>
    </citation>
    <scope>NUCLEOTIDE SEQUENCE</scope>
    <source>
        <strain evidence="3">NBRC 108769</strain>
    </source>
</reference>
<name>A0AA37WBI2_9BACT</name>
<dbReference type="InterPro" id="IPR018376">
    <property type="entry name" value="Enoyl-CoA_hyd/isom_CS"/>
</dbReference>
<evidence type="ECO:0008006" key="5">
    <source>
        <dbReference type="Google" id="ProtNLM"/>
    </source>
</evidence>
<evidence type="ECO:0000256" key="1">
    <source>
        <dbReference type="ARBA" id="ARBA00005254"/>
    </source>
</evidence>
<dbReference type="InterPro" id="IPR029045">
    <property type="entry name" value="ClpP/crotonase-like_dom_sf"/>
</dbReference>
<dbReference type="GO" id="GO:0006635">
    <property type="term" value="P:fatty acid beta-oxidation"/>
    <property type="evidence" value="ECO:0007669"/>
    <property type="project" value="TreeGrafter"/>
</dbReference>
<dbReference type="RefSeq" id="WP_235292526.1">
    <property type="nucleotide sequence ID" value="NZ_BSOH01000001.1"/>
</dbReference>
<proteinExistence type="inferred from homology"/>